<dbReference type="EMBL" id="AAFI02000005">
    <property type="protein sequence ID" value="EAL72712.1"/>
    <property type="molecule type" value="Genomic_DNA"/>
</dbReference>
<keyword evidence="1" id="KW-0732">Signal</keyword>
<dbReference type="PaxDb" id="44689-DDB0201942"/>
<dbReference type="HOGENOM" id="CLU_1274293_0_0_1"/>
<protein>
    <recommendedName>
        <fullName evidence="4">Carbohydrate binding domain-containing protein</fullName>
    </recommendedName>
</protein>
<evidence type="ECO:0000313" key="3">
    <source>
        <dbReference type="Proteomes" id="UP000002195"/>
    </source>
</evidence>
<feature type="chain" id="PRO_5004250292" description="Carbohydrate binding domain-containing protein" evidence="1">
    <location>
        <begin position="20"/>
        <end position="217"/>
    </location>
</feature>
<comment type="caution">
    <text evidence="2">The sequence shown here is derived from an EMBL/GenBank/DDBJ whole genome shotgun (WGS) entry which is preliminary data.</text>
</comment>
<feature type="signal peptide" evidence="1">
    <location>
        <begin position="1"/>
        <end position="19"/>
    </location>
</feature>
<dbReference type="KEGG" id="ddi:DDB_G0270724"/>
<accession>Q55CG1</accession>
<keyword evidence="3" id="KW-1185">Reference proteome</keyword>
<sequence length="217" mass="24029">MCLQISLIVFNLSLPEVGSYFASTYLLDNNANNFYLGIDLAPSDSNAPRKLSVNGKDCTRCDWIQSLNKCTTSGMFSLSSVDIPFGTGSGGQDEISMIKTYLGNDVTNGIPSTLNISLAGPHSYKFYLYSFNSDWTGSIISPIPLFSIKINGKYQEPITRAPTYLQSKRYGPFYWNNINSNEQVLSIGWANDNIKYSIPLSGIEIYSSIQTPFSIPF</sequence>
<gene>
    <name evidence="2" type="ORF">DDB_G0270724</name>
</gene>
<dbReference type="GeneID" id="8617483"/>
<reference evidence="2 3" key="1">
    <citation type="journal article" date="2005" name="Nature">
        <title>The genome of the social amoeba Dictyostelium discoideum.</title>
        <authorList>
            <consortium name="The Dictyostelium discoideum Sequencing Consortium"/>
            <person name="Eichinger L."/>
            <person name="Pachebat J.A."/>
            <person name="Glockner G."/>
            <person name="Rajandream M.A."/>
            <person name="Sucgang R."/>
            <person name="Berriman M."/>
            <person name="Song J."/>
            <person name="Olsen R."/>
            <person name="Szafranski K."/>
            <person name="Xu Q."/>
            <person name="Tunggal B."/>
            <person name="Kummerfeld S."/>
            <person name="Madera M."/>
            <person name="Konfortov B.A."/>
            <person name="Rivero F."/>
            <person name="Bankier A.T."/>
            <person name="Lehmann R."/>
            <person name="Hamlin N."/>
            <person name="Davies R."/>
            <person name="Gaudet P."/>
            <person name="Fey P."/>
            <person name="Pilcher K."/>
            <person name="Chen G."/>
            <person name="Saunders D."/>
            <person name="Sodergren E."/>
            <person name="Davis P."/>
            <person name="Kerhornou A."/>
            <person name="Nie X."/>
            <person name="Hall N."/>
            <person name="Anjard C."/>
            <person name="Hemphill L."/>
            <person name="Bason N."/>
            <person name="Farbrother P."/>
            <person name="Desany B."/>
            <person name="Just E."/>
            <person name="Morio T."/>
            <person name="Rost R."/>
            <person name="Churcher C."/>
            <person name="Cooper J."/>
            <person name="Haydock S."/>
            <person name="van Driessche N."/>
            <person name="Cronin A."/>
            <person name="Goodhead I."/>
            <person name="Muzny D."/>
            <person name="Mourier T."/>
            <person name="Pain A."/>
            <person name="Lu M."/>
            <person name="Harper D."/>
            <person name="Lindsay R."/>
            <person name="Hauser H."/>
            <person name="James K."/>
            <person name="Quiles M."/>
            <person name="Madan Babu M."/>
            <person name="Saito T."/>
            <person name="Buchrieser C."/>
            <person name="Wardroper A."/>
            <person name="Felder M."/>
            <person name="Thangavelu M."/>
            <person name="Johnson D."/>
            <person name="Knights A."/>
            <person name="Loulseged H."/>
            <person name="Mungall K."/>
            <person name="Oliver K."/>
            <person name="Price C."/>
            <person name="Quail M.A."/>
            <person name="Urushihara H."/>
            <person name="Hernandez J."/>
            <person name="Rabbinowitsch E."/>
            <person name="Steffen D."/>
            <person name="Sanders M."/>
            <person name="Ma J."/>
            <person name="Kohara Y."/>
            <person name="Sharp S."/>
            <person name="Simmonds M."/>
            <person name="Spiegler S."/>
            <person name="Tivey A."/>
            <person name="Sugano S."/>
            <person name="White B."/>
            <person name="Walker D."/>
            <person name="Woodward J."/>
            <person name="Winckler T."/>
            <person name="Tanaka Y."/>
            <person name="Shaulsky G."/>
            <person name="Schleicher M."/>
            <person name="Weinstock G."/>
            <person name="Rosenthal A."/>
            <person name="Cox E.C."/>
            <person name="Chisholm R.L."/>
            <person name="Gibbs R."/>
            <person name="Loomis W.F."/>
            <person name="Platzer M."/>
            <person name="Kay R.R."/>
            <person name="Williams J."/>
            <person name="Dear P.H."/>
            <person name="Noegel A.A."/>
            <person name="Barrell B."/>
            <person name="Kuspa A."/>
        </authorList>
    </citation>
    <scope>NUCLEOTIDE SEQUENCE [LARGE SCALE GENOMIC DNA]</scope>
    <source>
        <strain evidence="2 3">AX4</strain>
    </source>
</reference>
<evidence type="ECO:0008006" key="4">
    <source>
        <dbReference type="Google" id="ProtNLM"/>
    </source>
</evidence>
<dbReference type="AlphaFoldDB" id="Q55CG1"/>
<proteinExistence type="predicted"/>
<dbReference type="Proteomes" id="UP000002195">
    <property type="component" value="Unassembled WGS sequence"/>
</dbReference>
<evidence type="ECO:0000256" key="1">
    <source>
        <dbReference type="SAM" id="SignalP"/>
    </source>
</evidence>
<dbReference type="InParanoid" id="Q55CG1"/>
<dbReference type="RefSeq" id="XP_646520.1">
    <property type="nucleotide sequence ID" value="XM_641428.1"/>
</dbReference>
<dbReference type="PANTHER" id="PTHR31959:SF2">
    <property type="entry name" value="CARBOHYDRATE BINDING DOMAIN-CONTAINING PROTEIN"/>
    <property type="match status" value="1"/>
</dbReference>
<organism evidence="2 3">
    <name type="scientific">Dictyostelium discoideum</name>
    <name type="common">Social amoeba</name>
    <dbReference type="NCBI Taxonomy" id="44689"/>
    <lineage>
        <taxon>Eukaryota</taxon>
        <taxon>Amoebozoa</taxon>
        <taxon>Evosea</taxon>
        <taxon>Eumycetozoa</taxon>
        <taxon>Dictyostelia</taxon>
        <taxon>Dictyosteliales</taxon>
        <taxon>Dictyosteliaceae</taxon>
        <taxon>Dictyostelium</taxon>
    </lineage>
</organism>
<dbReference type="PANTHER" id="PTHR31959">
    <property type="entry name" value="CARBOHYDRATE BINDING DOMAIN-CONTAINING PROTEIN"/>
    <property type="match status" value="1"/>
</dbReference>
<dbReference type="VEuPathDB" id="AmoebaDB:DDB_G0270724"/>
<name>Q55CG1_DICDI</name>
<evidence type="ECO:0000313" key="2">
    <source>
        <dbReference type="EMBL" id="EAL72712.1"/>
    </source>
</evidence>